<organism evidence="1 2">
    <name type="scientific">Sinorhizobium fredii (strain USDA 257)</name>
    <dbReference type="NCBI Taxonomy" id="1185652"/>
    <lineage>
        <taxon>Bacteria</taxon>
        <taxon>Pseudomonadati</taxon>
        <taxon>Pseudomonadota</taxon>
        <taxon>Alphaproteobacteria</taxon>
        <taxon>Hyphomicrobiales</taxon>
        <taxon>Rhizobiaceae</taxon>
        <taxon>Sinorhizobium/Ensifer group</taxon>
        <taxon>Sinorhizobium</taxon>
    </lineage>
</organism>
<dbReference type="KEGG" id="sfd:USDA257_c43410"/>
<accession>I3XAH4</accession>
<dbReference type="EMBL" id="CP003563">
    <property type="protein sequence ID" value="AFL52880.1"/>
    <property type="molecule type" value="Genomic_DNA"/>
</dbReference>
<name>I3XAH4_SINF2</name>
<dbReference type="PATRIC" id="fig|1185652.3.peg.4506"/>
<reference evidence="1 2" key="1">
    <citation type="journal article" date="2012" name="J. Bacteriol.">
        <title>Complete genome sequence of the broad-host-range strain Sinorhizobium fredii USDA257.</title>
        <authorList>
            <person name="Schuldes J."/>
            <person name="Rodriguez Orbegoso M."/>
            <person name="Schmeisser C."/>
            <person name="Krishnan H.B."/>
            <person name="Daniel R."/>
            <person name="Streit W.R."/>
        </authorList>
    </citation>
    <scope>NUCLEOTIDE SEQUENCE [LARGE SCALE GENOMIC DNA]</scope>
    <source>
        <strain evidence="1 2">USDA 257</strain>
    </source>
</reference>
<evidence type="ECO:0000313" key="1">
    <source>
        <dbReference type="EMBL" id="AFL52880.1"/>
    </source>
</evidence>
<sequence length="43" mass="4781">MVHFGPQLADKAVIHSTLPRDLAIRPTAPRQVRPVIAVPHFAR</sequence>
<dbReference type="Proteomes" id="UP000006180">
    <property type="component" value="Chromosome"/>
</dbReference>
<gene>
    <name evidence="1" type="ORF">USDA257_c43410</name>
</gene>
<protein>
    <submittedName>
        <fullName evidence="1">Uncharacterized protein</fullName>
    </submittedName>
</protein>
<evidence type="ECO:0000313" key="2">
    <source>
        <dbReference type="Proteomes" id="UP000006180"/>
    </source>
</evidence>
<proteinExistence type="predicted"/>
<dbReference type="AlphaFoldDB" id="I3XAH4"/>
<dbReference type="HOGENOM" id="CLU_3239665_0_0_5"/>
<dbReference type="STRING" id="1185652.USDA257_c43410"/>